<name>A0ABU3VGM2_9RHOB</name>
<proteinExistence type="inferred from homology"/>
<dbReference type="RefSeq" id="WP_316778477.1">
    <property type="nucleotide sequence ID" value="NZ_JASMWN010000013.1"/>
</dbReference>
<keyword evidence="7" id="KW-1185">Reference proteome</keyword>
<comment type="similarity">
    <text evidence="1">Belongs to the LysR transcriptional regulatory family.</text>
</comment>
<accession>A0ABU3VGM2</accession>
<evidence type="ECO:0000256" key="2">
    <source>
        <dbReference type="ARBA" id="ARBA00023015"/>
    </source>
</evidence>
<reference evidence="7" key="1">
    <citation type="submission" date="2023-05" db="EMBL/GenBank/DDBJ databases">
        <title>Sedimentitalea sp. nov. JM2-8.</title>
        <authorList>
            <person name="Huang J."/>
        </authorList>
    </citation>
    <scope>NUCLEOTIDE SEQUENCE [LARGE SCALE GENOMIC DNA]</scope>
    <source>
        <strain evidence="7">KHS03</strain>
    </source>
</reference>
<organism evidence="6 7">
    <name type="scientific">Sedimentitalea todarodis</name>
    <dbReference type="NCBI Taxonomy" id="1631240"/>
    <lineage>
        <taxon>Bacteria</taxon>
        <taxon>Pseudomonadati</taxon>
        <taxon>Pseudomonadota</taxon>
        <taxon>Alphaproteobacteria</taxon>
        <taxon>Rhodobacterales</taxon>
        <taxon>Paracoccaceae</taxon>
        <taxon>Sedimentitalea</taxon>
    </lineage>
</organism>
<evidence type="ECO:0000256" key="3">
    <source>
        <dbReference type="ARBA" id="ARBA00023125"/>
    </source>
</evidence>
<dbReference type="PANTHER" id="PTHR30579">
    <property type="entry name" value="TRANSCRIPTIONAL REGULATOR"/>
    <property type="match status" value="1"/>
</dbReference>
<keyword evidence="3" id="KW-0238">DNA-binding</keyword>
<dbReference type="InterPro" id="IPR000847">
    <property type="entry name" value="LysR_HTH_N"/>
</dbReference>
<gene>
    <name evidence="6" type="ORF">QO231_15915</name>
</gene>
<evidence type="ECO:0000256" key="1">
    <source>
        <dbReference type="ARBA" id="ARBA00009437"/>
    </source>
</evidence>
<dbReference type="PANTHER" id="PTHR30579:SF3">
    <property type="entry name" value="TRANSCRIPTIONAL REGULATORY PROTEIN"/>
    <property type="match status" value="1"/>
</dbReference>
<evidence type="ECO:0000313" key="7">
    <source>
        <dbReference type="Proteomes" id="UP001255416"/>
    </source>
</evidence>
<dbReference type="SUPFAM" id="SSF46785">
    <property type="entry name" value="Winged helix' DNA-binding domain"/>
    <property type="match status" value="1"/>
</dbReference>
<dbReference type="PRINTS" id="PR00039">
    <property type="entry name" value="HTHLYSR"/>
</dbReference>
<dbReference type="Gene3D" id="3.40.190.10">
    <property type="entry name" value="Periplasmic binding protein-like II"/>
    <property type="match status" value="2"/>
</dbReference>
<feature type="domain" description="HTH lysR-type" evidence="5">
    <location>
        <begin position="4"/>
        <end position="61"/>
    </location>
</feature>
<evidence type="ECO:0000256" key="4">
    <source>
        <dbReference type="ARBA" id="ARBA00023163"/>
    </source>
</evidence>
<dbReference type="PROSITE" id="PS50931">
    <property type="entry name" value="HTH_LYSR"/>
    <property type="match status" value="1"/>
</dbReference>
<comment type="caution">
    <text evidence="6">The sequence shown here is derived from an EMBL/GenBank/DDBJ whole genome shotgun (WGS) entry which is preliminary data.</text>
</comment>
<dbReference type="InterPro" id="IPR036388">
    <property type="entry name" value="WH-like_DNA-bd_sf"/>
</dbReference>
<protein>
    <submittedName>
        <fullName evidence="6">LysR family transcriptional regulator</fullName>
    </submittedName>
</protein>
<dbReference type="Pfam" id="PF03466">
    <property type="entry name" value="LysR_substrate"/>
    <property type="match status" value="1"/>
</dbReference>
<dbReference type="InterPro" id="IPR036390">
    <property type="entry name" value="WH_DNA-bd_sf"/>
</dbReference>
<evidence type="ECO:0000313" key="6">
    <source>
        <dbReference type="EMBL" id="MDU9005328.1"/>
    </source>
</evidence>
<sequence>MTRINLDQISAFLSVVRFGGVNKAARVLNLTQPAVTSRIKNLEESLSKSLFDRGPGGLRLTKHGELFLRYAERFEHLAEMVNKNVVDPEGLEGYLRIGASETITQCWLPDFVTRLHKKFPKLEVEINVDISVNLRAALLDREIDLAILLGPVSEYTVNNVDLPGFELAWYVAANVQPEHSNPSEFLRMPVLTYARNTRPYSELKALLLERVGPDVRMFPSFSLSACFRLVESGIGVAALPKALAKPYTDAGKIREFDPGWVPNPLSFTASYLGDPKSHMIETAARMAFGVATEFDGDQ</sequence>
<dbReference type="SUPFAM" id="SSF53850">
    <property type="entry name" value="Periplasmic binding protein-like II"/>
    <property type="match status" value="1"/>
</dbReference>
<dbReference type="Gene3D" id="1.10.10.10">
    <property type="entry name" value="Winged helix-like DNA-binding domain superfamily/Winged helix DNA-binding domain"/>
    <property type="match status" value="1"/>
</dbReference>
<keyword evidence="4" id="KW-0804">Transcription</keyword>
<dbReference type="CDD" id="cd05466">
    <property type="entry name" value="PBP2_LTTR_substrate"/>
    <property type="match status" value="1"/>
</dbReference>
<dbReference type="InterPro" id="IPR005119">
    <property type="entry name" value="LysR_subst-bd"/>
</dbReference>
<dbReference type="EMBL" id="JASMWN010000013">
    <property type="protein sequence ID" value="MDU9005328.1"/>
    <property type="molecule type" value="Genomic_DNA"/>
</dbReference>
<dbReference type="Proteomes" id="UP001255416">
    <property type="component" value="Unassembled WGS sequence"/>
</dbReference>
<dbReference type="Pfam" id="PF00126">
    <property type="entry name" value="HTH_1"/>
    <property type="match status" value="1"/>
</dbReference>
<dbReference type="InterPro" id="IPR050176">
    <property type="entry name" value="LTTR"/>
</dbReference>
<evidence type="ECO:0000259" key="5">
    <source>
        <dbReference type="PROSITE" id="PS50931"/>
    </source>
</evidence>
<keyword evidence="2" id="KW-0805">Transcription regulation</keyword>